<dbReference type="PANTHER" id="PTHR43377:SF2">
    <property type="entry name" value="BINDING ROSSMANN FOLD OXIDOREDUCTASE, PUTATIVE (AFU_ORTHOLOGUE AFUA_4G00560)-RELATED"/>
    <property type="match status" value="1"/>
</dbReference>
<gene>
    <name evidence="4" type="ORF">FPZ49_23040</name>
</gene>
<comment type="similarity">
    <text evidence="1">Belongs to the Gfo/Idh/MocA family.</text>
</comment>
<dbReference type="GO" id="GO:0000166">
    <property type="term" value="F:nucleotide binding"/>
    <property type="evidence" value="ECO:0007669"/>
    <property type="project" value="InterPro"/>
</dbReference>
<dbReference type="InterPro" id="IPR036291">
    <property type="entry name" value="NAD(P)-bd_dom_sf"/>
</dbReference>
<reference evidence="4 5" key="1">
    <citation type="submission" date="2019-07" db="EMBL/GenBank/DDBJ databases">
        <authorList>
            <person name="Kim J."/>
        </authorList>
    </citation>
    <scope>NUCLEOTIDE SEQUENCE [LARGE SCALE GENOMIC DNA]</scope>
    <source>
        <strain evidence="4 5">JC52</strain>
    </source>
</reference>
<evidence type="ECO:0000313" key="5">
    <source>
        <dbReference type="Proteomes" id="UP000317036"/>
    </source>
</evidence>
<dbReference type="AlphaFoldDB" id="A0A559K662"/>
<dbReference type="Pfam" id="PF02894">
    <property type="entry name" value="GFO_IDH_MocA_C"/>
    <property type="match status" value="1"/>
</dbReference>
<proteinExistence type="inferred from homology"/>
<dbReference type="SUPFAM" id="SSF51735">
    <property type="entry name" value="NAD(P)-binding Rossmann-fold domains"/>
    <property type="match status" value="1"/>
</dbReference>
<protein>
    <submittedName>
        <fullName evidence="4">Gfo/Idh/MocA family oxidoreductase</fullName>
    </submittedName>
</protein>
<keyword evidence="5" id="KW-1185">Reference proteome</keyword>
<dbReference type="InterPro" id="IPR051450">
    <property type="entry name" value="Gfo/Idh/MocA_Oxidoreductases"/>
</dbReference>
<feature type="domain" description="Gfo/Idh/MocA-like oxidoreductase N-terminal" evidence="2">
    <location>
        <begin position="6"/>
        <end position="132"/>
    </location>
</feature>
<dbReference type="InterPro" id="IPR004104">
    <property type="entry name" value="Gfo/Idh/MocA-like_OxRdtase_C"/>
</dbReference>
<dbReference type="RefSeq" id="WP_144851429.1">
    <property type="nucleotide sequence ID" value="NZ_VNJI01000034.1"/>
</dbReference>
<name>A0A559K662_9BACL</name>
<evidence type="ECO:0000256" key="1">
    <source>
        <dbReference type="ARBA" id="ARBA00010928"/>
    </source>
</evidence>
<dbReference type="Pfam" id="PF01408">
    <property type="entry name" value="GFO_IDH_MocA"/>
    <property type="match status" value="1"/>
</dbReference>
<dbReference type="SUPFAM" id="SSF55347">
    <property type="entry name" value="Glyceraldehyde-3-phosphate dehydrogenase-like, C-terminal domain"/>
    <property type="match status" value="1"/>
</dbReference>
<sequence length="428" mass="48247">MSKRKTYALIGTGGRAQFFYKAIVRDFNDTSELVAFCDVNQTRMDYANKVIGELGAKPVPTYKASEFDRMIEEIKPDTLIVTTVDRTHHQYIIRAMQLGCDVISEKPMTVDEEKCQAILDAIKETGRNLRVTFNYRYSPHNTKIRELIMDGAIGDVTSVHFEWLLNTKHGADYFRRWHRDKRNSGGLLVHKSTHHFDLVNFWLGSQPKTVFALGDLRFYGRENAEQRGVTEFYSRSHGSKAAENDHFALHLEKNENLKAMYLDAEHEDGYFRDQSVFGDGINIEDTMGVTVQYRNKALLTYNLYAYAPWEGFRVAFNGTKGRIEMDVVEASYVNSGGDQALEGAVVGKKITVHPIFEAPYEVKVEEKKGGHGGGDPVLLNDLFGTPEPDRFNRAASHVDGAMSILTGIAGNKSIRTGLPVQVADLVRF</sequence>
<dbReference type="Gene3D" id="3.30.360.10">
    <property type="entry name" value="Dihydrodipicolinate Reductase, domain 2"/>
    <property type="match status" value="1"/>
</dbReference>
<dbReference type="Gene3D" id="3.40.50.720">
    <property type="entry name" value="NAD(P)-binding Rossmann-like Domain"/>
    <property type="match status" value="1"/>
</dbReference>
<dbReference type="InterPro" id="IPR000683">
    <property type="entry name" value="Gfo/Idh/MocA-like_OxRdtase_N"/>
</dbReference>
<evidence type="ECO:0000259" key="3">
    <source>
        <dbReference type="Pfam" id="PF02894"/>
    </source>
</evidence>
<evidence type="ECO:0000313" key="4">
    <source>
        <dbReference type="EMBL" id="TVY07622.1"/>
    </source>
</evidence>
<dbReference type="Proteomes" id="UP000317036">
    <property type="component" value="Unassembled WGS sequence"/>
</dbReference>
<dbReference type="PANTHER" id="PTHR43377">
    <property type="entry name" value="BILIVERDIN REDUCTASE A"/>
    <property type="match status" value="1"/>
</dbReference>
<comment type="caution">
    <text evidence="4">The sequence shown here is derived from an EMBL/GenBank/DDBJ whole genome shotgun (WGS) entry which is preliminary data.</text>
</comment>
<dbReference type="EMBL" id="VNJI01000034">
    <property type="protein sequence ID" value="TVY07622.1"/>
    <property type="molecule type" value="Genomic_DNA"/>
</dbReference>
<accession>A0A559K662</accession>
<evidence type="ECO:0000259" key="2">
    <source>
        <dbReference type="Pfam" id="PF01408"/>
    </source>
</evidence>
<dbReference type="OrthoDB" id="9781031at2"/>
<feature type="domain" description="Gfo/Idh/MocA-like oxidoreductase C-terminal" evidence="3">
    <location>
        <begin position="145"/>
        <end position="422"/>
    </location>
</feature>
<organism evidence="4 5">
    <name type="scientific">Paenibacillus cremeus</name>
    <dbReference type="NCBI Taxonomy" id="2163881"/>
    <lineage>
        <taxon>Bacteria</taxon>
        <taxon>Bacillati</taxon>
        <taxon>Bacillota</taxon>
        <taxon>Bacilli</taxon>
        <taxon>Bacillales</taxon>
        <taxon>Paenibacillaceae</taxon>
        <taxon>Paenibacillus</taxon>
    </lineage>
</organism>